<dbReference type="InterPro" id="IPR022446">
    <property type="entry name" value="MeTrfrase_put"/>
</dbReference>
<protein>
    <recommendedName>
        <fullName evidence="1">peptide chain release factor N(5)-glutamine methyltransferase</fullName>
        <ecNumber evidence="1">2.1.1.297</ecNumber>
    </recommendedName>
</protein>
<comment type="catalytic activity">
    <reaction evidence="5">
        <text>L-glutaminyl-[peptide chain release factor] + S-adenosyl-L-methionine = N(5)-methyl-L-glutaminyl-[peptide chain release factor] + S-adenosyl-L-homocysteine + H(+)</text>
        <dbReference type="Rhea" id="RHEA:42896"/>
        <dbReference type="Rhea" id="RHEA-COMP:10271"/>
        <dbReference type="Rhea" id="RHEA-COMP:10272"/>
        <dbReference type="ChEBI" id="CHEBI:15378"/>
        <dbReference type="ChEBI" id="CHEBI:30011"/>
        <dbReference type="ChEBI" id="CHEBI:57856"/>
        <dbReference type="ChEBI" id="CHEBI:59789"/>
        <dbReference type="ChEBI" id="CHEBI:61891"/>
        <dbReference type="EC" id="2.1.1.297"/>
    </reaction>
</comment>
<dbReference type="CDD" id="cd02440">
    <property type="entry name" value="AdoMet_MTases"/>
    <property type="match status" value="1"/>
</dbReference>
<reference evidence="7 8" key="1">
    <citation type="submission" date="2024-03" db="EMBL/GenBank/DDBJ databases">
        <title>Rhodococcus navarretei sp. nov. and Pseudarthrobacter quantumdoti sp. nov., two new species with the ability to biosynthesize Quantum Dots isolated from soil samples at Union Glacier, Antarctica.</title>
        <authorList>
            <person name="Vargas M."/>
        </authorList>
    </citation>
    <scope>NUCLEOTIDE SEQUENCE [LARGE SCALE GENOMIC DNA]</scope>
    <source>
        <strain evidence="7 8">RC-2-3</strain>
    </source>
</reference>
<dbReference type="Gene3D" id="3.40.50.150">
    <property type="entry name" value="Vaccinia Virus protein VP39"/>
    <property type="match status" value="1"/>
</dbReference>
<name>A0ABZ2R3I6_9MICC</name>
<proteinExistence type="predicted"/>
<evidence type="ECO:0000256" key="2">
    <source>
        <dbReference type="ARBA" id="ARBA00022603"/>
    </source>
</evidence>
<evidence type="ECO:0000256" key="4">
    <source>
        <dbReference type="ARBA" id="ARBA00022691"/>
    </source>
</evidence>
<dbReference type="RefSeq" id="WP_406634539.1">
    <property type="nucleotide sequence ID" value="NZ_CP148033.1"/>
</dbReference>
<evidence type="ECO:0000256" key="1">
    <source>
        <dbReference type="ARBA" id="ARBA00012771"/>
    </source>
</evidence>
<keyword evidence="4" id="KW-0949">S-adenosyl-L-methionine</keyword>
<dbReference type="PANTHER" id="PTHR18895:SF74">
    <property type="entry name" value="MTRF1L RELEASE FACTOR GLUTAMINE METHYLTRANSFERASE"/>
    <property type="match status" value="1"/>
</dbReference>
<feature type="domain" description="Methyltransferase small" evidence="6">
    <location>
        <begin position="96"/>
        <end position="208"/>
    </location>
</feature>
<dbReference type="NCBIfam" id="TIGR03704">
    <property type="entry name" value="PrmC_rel_meth"/>
    <property type="match status" value="1"/>
</dbReference>
<organism evidence="7 8">
    <name type="scientific">Pseudarthrobacter quantipunctorum</name>
    <dbReference type="NCBI Taxonomy" id="3128980"/>
    <lineage>
        <taxon>Bacteria</taxon>
        <taxon>Bacillati</taxon>
        <taxon>Actinomycetota</taxon>
        <taxon>Actinomycetes</taxon>
        <taxon>Micrococcales</taxon>
        <taxon>Micrococcaceae</taxon>
        <taxon>Pseudarthrobacter</taxon>
    </lineage>
</organism>
<evidence type="ECO:0000313" key="8">
    <source>
        <dbReference type="Proteomes" id="UP001623384"/>
    </source>
</evidence>
<keyword evidence="3" id="KW-0808">Transferase</keyword>
<dbReference type="EC" id="2.1.1.297" evidence="1"/>
<dbReference type="NCBIfam" id="TIGR00536">
    <property type="entry name" value="hemK_fam"/>
    <property type="match status" value="1"/>
</dbReference>
<keyword evidence="2" id="KW-0489">Methyltransferase</keyword>
<dbReference type="Proteomes" id="UP001623384">
    <property type="component" value="Chromosome"/>
</dbReference>
<dbReference type="SUPFAM" id="SSF53335">
    <property type="entry name" value="S-adenosyl-L-methionine-dependent methyltransferases"/>
    <property type="match status" value="1"/>
</dbReference>
<evidence type="ECO:0000256" key="5">
    <source>
        <dbReference type="ARBA" id="ARBA00048391"/>
    </source>
</evidence>
<dbReference type="EMBL" id="CP148033">
    <property type="protein sequence ID" value="WXK92692.1"/>
    <property type="molecule type" value="Genomic_DNA"/>
</dbReference>
<dbReference type="Pfam" id="PF05175">
    <property type="entry name" value="MTS"/>
    <property type="match status" value="1"/>
</dbReference>
<gene>
    <name evidence="7" type="ORF">WHH00_16730</name>
</gene>
<dbReference type="InterPro" id="IPR050320">
    <property type="entry name" value="N5-glutamine_MTase"/>
</dbReference>
<evidence type="ECO:0000313" key="7">
    <source>
        <dbReference type="EMBL" id="WXK92692.1"/>
    </source>
</evidence>
<dbReference type="InterPro" id="IPR007848">
    <property type="entry name" value="Small_mtfrase_dom"/>
</dbReference>
<evidence type="ECO:0000259" key="6">
    <source>
        <dbReference type="Pfam" id="PF05175"/>
    </source>
</evidence>
<dbReference type="PANTHER" id="PTHR18895">
    <property type="entry name" value="HEMK METHYLTRANSFERASE"/>
    <property type="match status" value="1"/>
</dbReference>
<sequence>MMMRTCESTAAPQALAPIVSALRAAGCVFAEDEALLLVAEAPDSAGLAEWVDRRISGMPLEHILGWADFCGDRIAVDPGVFVPRRRTELLVQQAVTLLRDRVSSPPPIVVDLCCGSGAVGTAIARLHPAAEVHSADIDPAAVNCARRNVDPVGGRVYQGDLFGALPPALEGRVRILAVNAPYVPTEALRTMPREARLYESRAALDGGGDGLDFHRRVAAQALQWLTPDGHLLIETSGQQAERTSAIVAEAGLTVRTVHDDELDGTVVVGSLRRGTRTQAVS</sequence>
<dbReference type="InterPro" id="IPR004556">
    <property type="entry name" value="HemK-like"/>
</dbReference>
<accession>A0ABZ2R3I6</accession>
<keyword evidence="8" id="KW-1185">Reference proteome</keyword>
<dbReference type="InterPro" id="IPR029063">
    <property type="entry name" value="SAM-dependent_MTases_sf"/>
</dbReference>
<evidence type="ECO:0000256" key="3">
    <source>
        <dbReference type="ARBA" id="ARBA00022679"/>
    </source>
</evidence>